<dbReference type="OrthoDB" id="1434354at2759"/>
<dbReference type="SUPFAM" id="SSF52087">
    <property type="entry name" value="CRAL/TRIO domain"/>
    <property type="match status" value="1"/>
</dbReference>
<keyword evidence="3" id="KW-1185">Reference proteome</keyword>
<dbReference type="Proteomes" id="UP001153620">
    <property type="component" value="Chromosome 2"/>
</dbReference>
<dbReference type="EMBL" id="OU895878">
    <property type="protein sequence ID" value="CAG9802841.1"/>
    <property type="molecule type" value="Genomic_DNA"/>
</dbReference>
<protein>
    <recommendedName>
        <fullName evidence="1">CRAL-TRIO domain-containing protein</fullName>
    </recommendedName>
</protein>
<dbReference type="PROSITE" id="PS50191">
    <property type="entry name" value="CRAL_TRIO"/>
    <property type="match status" value="1"/>
</dbReference>
<dbReference type="PANTHER" id="PTHR10174:SF208">
    <property type="entry name" value="CRAL-TRIO DOMAIN-CONTAINING PROTEIN DDB_G0278031"/>
    <property type="match status" value="1"/>
</dbReference>
<dbReference type="PANTHER" id="PTHR10174">
    <property type="entry name" value="ALPHA-TOCOPHEROL TRANSFER PROTEIN-RELATED"/>
    <property type="match status" value="1"/>
</dbReference>
<dbReference type="SUPFAM" id="SSF46938">
    <property type="entry name" value="CRAL/TRIO N-terminal domain"/>
    <property type="match status" value="1"/>
</dbReference>
<dbReference type="GO" id="GO:1902936">
    <property type="term" value="F:phosphatidylinositol bisphosphate binding"/>
    <property type="evidence" value="ECO:0007669"/>
    <property type="project" value="TreeGrafter"/>
</dbReference>
<evidence type="ECO:0000313" key="2">
    <source>
        <dbReference type="EMBL" id="CAG9802841.1"/>
    </source>
</evidence>
<dbReference type="Gene3D" id="1.10.8.20">
    <property type="entry name" value="N-terminal domain of phosphatidylinositol transfer protein sec14p"/>
    <property type="match status" value="1"/>
</dbReference>
<dbReference type="GO" id="GO:0016020">
    <property type="term" value="C:membrane"/>
    <property type="evidence" value="ECO:0007669"/>
    <property type="project" value="TreeGrafter"/>
</dbReference>
<evidence type="ECO:0000259" key="1">
    <source>
        <dbReference type="PROSITE" id="PS50191"/>
    </source>
</evidence>
<dbReference type="CDD" id="cd00170">
    <property type="entry name" value="SEC14"/>
    <property type="match status" value="1"/>
</dbReference>
<proteinExistence type="predicted"/>
<dbReference type="Gene3D" id="3.40.525.10">
    <property type="entry name" value="CRAL-TRIO lipid binding domain"/>
    <property type="match status" value="1"/>
</dbReference>
<dbReference type="InterPro" id="IPR036865">
    <property type="entry name" value="CRAL-TRIO_dom_sf"/>
</dbReference>
<reference evidence="2" key="2">
    <citation type="submission" date="2022-10" db="EMBL/GenBank/DDBJ databases">
        <authorList>
            <consortium name="ENA_rothamsted_submissions"/>
            <consortium name="culmorum"/>
            <person name="King R."/>
        </authorList>
    </citation>
    <scope>NUCLEOTIDE SEQUENCE</scope>
</reference>
<accession>A0A9N9RU52</accession>
<feature type="domain" description="CRAL-TRIO" evidence="1">
    <location>
        <begin position="110"/>
        <end position="274"/>
    </location>
</feature>
<dbReference type="InterPro" id="IPR001251">
    <property type="entry name" value="CRAL-TRIO_dom"/>
</dbReference>
<sequence>MANDLKRYQTKSITPVDEYVCTLSNELQKVAANEIRETEKIRMHSIKALRDWVMENQRIIKCRLDSVALLKVLRVKKFSIPLAQEAIERQLLFREGLYGYDFYSNIDPLKPHVMEMLEKGLITVLPKRDENKRLTIYIRWELMDPAIPEIGNVFLSLATILLELLIDDEENQIRGFNYIFDLSGASLKQLMIFPIDVWFKIGKNCEKTILNRHKAFHFLNVHPSAMFLIKFFMKHMPEKLRKRVKLYSTNLTESGIVPLDNIPIEYGGTIPLKSITDEWKELILSKKEFFANYNNIKINQALYPQNYLECSVDSLKIPVNHLDFNNDIKSKSGYASGGIIGSFRKLEID</sequence>
<reference evidence="2" key="1">
    <citation type="submission" date="2022-01" db="EMBL/GenBank/DDBJ databases">
        <authorList>
            <person name="King R."/>
        </authorList>
    </citation>
    <scope>NUCLEOTIDE SEQUENCE</scope>
</reference>
<name>A0A9N9RU52_9DIPT</name>
<dbReference type="AlphaFoldDB" id="A0A9N9RU52"/>
<dbReference type="Pfam" id="PF00650">
    <property type="entry name" value="CRAL_TRIO"/>
    <property type="match status" value="1"/>
</dbReference>
<gene>
    <name evidence="2" type="ORF">CHIRRI_LOCUS5746</name>
</gene>
<organism evidence="2 3">
    <name type="scientific">Chironomus riparius</name>
    <dbReference type="NCBI Taxonomy" id="315576"/>
    <lineage>
        <taxon>Eukaryota</taxon>
        <taxon>Metazoa</taxon>
        <taxon>Ecdysozoa</taxon>
        <taxon>Arthropoda</taxon>
        <taxon>Hexapoda</taxon>
        <taxon>Insecta</taxon>
        <taxon>Pterygota</taxon>
        <taxon>Neoptera</taxon>
        <taxon>Endopterygota</taxon>
        <taxon>Diptera</taxon>
        <taxon>Nematocera</taxon>
        <taxon>Chironomoidea</taxon>
        <taxon>Chironomidae</taxon>
        <taxon>Chironominae</taxon>
        <taxon>Chironomus</taxon>
    </lineage>
</organism>
<dbReference type="InterPro" id="IPR036273">
    <property type="entry name" value="CRAL/TRIO_N_dom_sf"/>
</dbReference>
<evidence type="ECO:0000313" key="3">
    <source>
        <dbReference type="Proteomes" id="UP001153620"/>
    </source>
</evidence>